<evidence type="ECO:0000313" key="2">
    <source>
        <dbReference type="Proteomes" id="UP000324222"/>
    </source>
</evidence>
<sequence length="95" mass="10451">MRPHDCHVLPTLPSPPLHHCPAITTISPAPSHHPVITSLTLPSPPLHHLPAITLPCHHTTLPLHPPAVTTRPPPERRTMIFSVALYHCVNEHRGT</sequence>
<protein>
    <submittedName>
        <fullName evidence="1">Uncharacterized protein</fullName>
    </submittedName>
</protein>
<dbReference type="Proteomes" id="UP000324222">
    <property type="component" value="Unassembled WGS sequence"/>
</dbReference>
<organism evidence="1 2">
    <name type="scientific">Portunus trituberculatus</name>
    <name type="common">Swimming crab</name>
    <name type="synonym">Neptunus trituberculatus</name>
    <dbReference type="NCBI Taxonomy" id="210409"/>
    <lineage>
        <taxon>Eukaryota</taxon>
        <taxon>Metazoa</taxon>
        <taxon>Ecdysozoa</taxon>
        <taxon>Arthropoda</taxon>
        <taxon>Crustacea</taxon>
        <taxon>Multicrustacea</taxon>
        <taxon>Malacostraca</taxon>
        <taxon>Eumalacostraca</taxon>
        <taxon>Eucarida</taxon>
        <taxon>Decapoda</taxon>
        <taxon>Pleocyemata</taxon>
        <taxon>Brachyura</taxon>
        <taxon>Eubrachyura</taxon>
        <taxon>Portunoidea</taxon>
        <taxon>Portunidae</taxon>
        <taxon>Portuninae</taxon>
        <taxon>Portunus</taxon>
    </lineage>
</organism>
<keyword evidence="2" id="KW-1185">Reference proteome</keyword>
<name>A0A5B7JWL5_PORTR</name>
<proteinExistence type="predicted"/>
<dbReference type="EMBL" id="VSRR010115112">
    <property type="protein sequence ID" value="MPC98676.1"/>
    <property type="molecule type" value="Genomic_DNA"/>
</dbReference>
<gene>
    <name evidence="1" type="ORF">E2C01_094055</name>
</gene>
<reference evidence="1 2" key="1">
    <citation type="submission" date="2019-05" db="EMBL/GenBank/DDBJ databases">
        <title>Another draft genome of Portunus trituberculatus and its Hox gene families provides insights of decapod evolution.</title>
        <authorList>
            <person name="Jeong J.-H."/>
            <person name="Song I."/>
            <person name="Kim S."/>
            <person name="Choi T."/>
            <person name="Kim D."/>
            <person name="Ryu S."/>
            <person name="Kim W."/>
        </authorList>
    </citation>
    <scope>NUCLEOTIDE SEQUENCE [LARGE SCALE GENOMIC DNA]</scope>
    <source>
        <tissue evidence="1">Muscle</tissue>
    </source>
</reference>
<accession>A0A5B7JWL5</accession>
<evidence type="ECO:0000313" key="1">
    <source>
        <dbReference type="EMBL" id="MPC98676.1"/>
    </source>
</evidence>
<dbReference type="AlphaFoldDB" id="A0A5B7JWL5"/>
<comment type="caution">
    <text evidence="1">The sequence shown here is derived from an EMBL/GenBank/DDBJ whole genome shotgun (WGS) entry which is preliminary data.</text>
</comment>